<keyword evidence="3" id="KW-1185">Reference proteome</keyword>
<name>A0A3M2M6J9_9ACTN</name>
<keyword evidence="1" id="KW-0472">Membrane</keyword>
<reference evidence="2 3" key="1">
    <citation type="submission" date="2018-10" db="EMBL/GenBank/DDBJ databases">
        <title>Isolation from soil.</title>
        <authorList>
            <person name="Hu J."/>
        </authorList>
    </citation>
    <scope>NUCLEOTIDE SEQUENCE [LARGE SCALE GENOMIC DNA]</scope>
    <source>
        <strain evidence="2 3">NEAU-Ht49</strain>
    </source>
</reference>
<organism evidence="2 3">
    <name type="scientific">Actinomadura harenae</name>
    <dbReference type="NCBI Taxonomy" id="2483351"/>
    <lineage>
        <taxon>Bacteria</taxon>
        <taxon>Bacillati</taxon>
        <taxon>Actinomycetota</taxon>
        <taxon>Actinomycetes</taxon>
        <taxon>Streptosporangiales</taxon>
        <taxon>Thermomonosporaceae</taxon>
        <taxon>Actinomadura</taxon>
    </lineage>
</organism>
<accession>A0A3M2M6J9</accession>
<dbReference type="AlphaFoldDB" id="A0A3M2M6J9"/>
<dbReference type="OrthoDB" id="3480070at2"/>
<dbReference type="EMBL" id="RFFG01000014">
    <property type="protein sequence ID" value="RMI45327.1"/>
    <property type="molecule type" value="Genomic_DNA"/>
</dbReference>
<dbReference type="RefSeq" id="WP_122194132.1">
    <property type="nucleotide sequence ID" value="NZ_JBHSKC010000033.1"/>
</dbReference>
<feature type="transmembrane region" description="Helical" evidence="1">
    <location>
        <begin position="26"/>
        <end position="45"/>
    </location>
</feature>
<comment type="caution">
    <text evidence="2">The sequence shown here is derived from an EMBL/GenBank/DDBJ whole genome shotgun (WGS) entry which is preliminary data.</text>
</comment>
<feature type="transmembrane region" description="Helical" evidence="1">
    <location>
        <begin position="51"/>
        <end position="72"/>
    </location>
</feature>
<sequence>MGTDPSPADAAVPLDIGVTTVMKVEAVALAVFLSAVFGWLAVGLGRGYGPAGWTIGTVLFAAVAGTLITAAVRTFRHRAWLEGDTLAVQQAFSVRRFDLARADVLLRWAEEQENPPGPRTGVIAMVVRTPGQGRGFRVRLLDARNRRIPSAQLLALADAIAARDGSPQVSALSLREAASGAA</sequence>
<protein>
    <submittedName>
        <fullName evidence="2">Uncharacterized protein</fullName>
    </submittedName>
</protein>
<proteinExistence type="predicted"/>
<keyword evidence="1" id="KW-0812">Transmembrane</keyword>
<evidence type="ECO:0000313" key="3">
    <source>
        <dbReference type="Proteomes" id="UP000282674"/>
    </source>
</evidence>
<evidence type="ECO:0000256" key="1">
    <source>
        <dbReference type="SAM" id="Phobius"/>
    </source>
</evidence>
<keyword evidence="1" id="KW-1133">Transmembrane helix</keyword>
<gene>
    <name evidence="2" type="ORF">EBO15_10400</name>
</gene>
<dbReference type="Proteomes" id="UP000282674">
    <property type="component" value="Unassembled WGS sequence"/>
</dbReference>
<evidence type="ECO:0000313" key="2">
    <source>
        <dbReference type="EMBL" id="RMI45327.1"/>
    </source>
</evidence>